<dbReference type="EMBL" id="JBIAWJ010000031">
    <property type="protein sequence ID" value="MFF4526989.1"/>
    <property type="molecule type" value="Genomic_DNA"/>
</dbReference>
<comment type="caution">
    <text evidence="2">The sequence shown here is derived from an EMBL/GenBank/DDBJ whole genome shotgun (WGS) entry which is preliminary data.</text>
</comment>
<keyword evidence="3" id="KW-1185">Reference proteome</keyword>
<accession>A0ABW6UUR8</accession>
<evidence type="ECO:0000313" key="2">
    <source>
        <dbReference type="EMBL" id="MFF4526989.1"/>
    </source>
</evidence>
<protein>
    <submittedName>
        <fullName evidence="2">Uncharacterized protein</fullName>
    </submittedName>
</protein>
<name>A0ABW6UUR8_9ACTN</name>
<sequence length="89" mass="10223">MLATYKARQRHQKIMRVAHHLLREAFISVRREPSDVTAEHVAAFAFARYRMDLDLDEAQRYLDAARVTRGEPTTPTPTNTIQPAIHHSA</sequence>
<reference evidence="2 3" key="1">
    <citation type="submission" date="2024-10" db="EMBL/GenBank/DDBJ databases">
        <title>The Natural Products Discovery Center: Release of the First 8490 Sequenced Strains for Exploring Actinobacteria Biosynthetic Diversity.</title>
        <authorList>
            <person name="Kalkreuter E."/>
            <person name="Kautsar S.A."/>
            <person name="Yang D."/>
            <person name="Bader C.D."/>
            <person name="Teijaro C.N."/>
            <person name="Fluegel L."/>
            <person name="Davis C.M."/>
            <person name="Simpson J.R."/>
            <person name="Lauterbach L."/>
            <person name="Steele A.D."/>
            <person name="Gui C."/>
            <person name="Meng S."/>
            <person name="Li G."/>
            <person name="Viehrig K."/>
            <person name="Ye F."/>
            <person name="Su P."/>
            <person name="Kiefer A.F."/>
            <person name="Nichols A."/>
            <person name="Cepeda A.J."/>
            <person name="Yan W."/>
            <person name="Fan B."/>
            <person name="Jiang Y."/>
            <person name="Adhikari A."/>
            <person name="Zheng C.-J."/>
            <person name="Schuster L."/>
            <person name="Cowan T.M."/>
            <person name="Smanski M.J."/>
            <person name="Chevrette M.G."/>
            <person name="De Carvalho L.P.S."/>
            <person name="Shen B."/>
        </authorList>
    </citation>
    <scope>NUCLEOTIDE SEQUENCE [LARGE SCALE GENOMIC DNA]</scope>
    <source>
        <strain evidence="2 3">NPDC001390</strain>
    </source>
</reference>
<evidence type="ECO:0000256" key="1">
    <source>
        <dbReference type="SAM" id="MobiDB-lite"/>
    </source>
</evidence>
<organism evidence="2 3">
    <name type="scientific">Streptomyces bluensis</name>
    <dbReference type="NCBI Taxonomy" id="33897"/>
    <lineage>
        <taxon>Bacteria</taxon>
        <taxon>Bacillati</taxon>
        <taxon>Actinomycetota</taxon>
        <taxon>Actinomycetes</taxon>
        <taxon>Kitasatosporales</taxon>
        <taxon>Streptomycetaceae</taxon>
        <taxon>Streptomyces</taxon>
    </lineage>
</organism>
<dbReference type="RefSeq" id="WP_351086086.1">
    <property type="nucleotide sequence ID" value="NZ_JBEOZG010000037.1"/>
</dbReference>
<gene>
    <name evidence="2" type="ORF">ACFY1D_37090</name>
</gene>
<dbReference type="Proteomes" id="UP001602058">
    <property type="component" value="Unassembled WGS sequence"/>
</dbReference>
<proteinExistence type="predicted"/>
<feature type="region of interest" description="Disordered" evidence="1">
    <location>
        <begin position="67"/>
        <end position="89"/>
    </location>
</feature>
<evidence type="ECO:0000313" key="3">
    <source>
        <dbReference type="Proteomes" id="UP001602058"/>
    </source>
</evidence>